<protein>
    <submittedName>
        <fullName evidence="1">Uncharacterized protein</fullName>
    </submittedName>
</protein>
<gene>
    <name evidence="1" type="ORF">I3842_15G104400</name>
</gene>
<evidence type="ECO:0000313" key="2">
    <source>
        <dbReference type="Proteomes" id="UP000811246"/>
    </source>
</evidence>
<organism evidence="1 2">
    <name type="scientific">Carya illinoinensis</name>
    <name type="common">Pecan</name>
    <dbReference type="NCBI Taxonomy" id="32201"/>
    <lineage>
        <taxon>Eukaryota</taxon>
        <taxon>Viridiplantae</taxon>
        <taxon>Streptophyta</taxon>
        <taxon>Embryophyta</taxon>
        <taxon>Tracheophyta</taxon>
        <taxon>Spermatophyta</taxon>
        <taxon>Magnoliopsida</taxon>
        <taxon>eudicotyledons</taxon>
        <taxon>Gunneridae</taxon>
        <taxon>Pentapetalae</taxon>
        <taxon>rosids</taxon>
        <taxon>fabids</taxon>
        <taxon>Fagales</taxon>
        <taxon>Juglandaceae</taxon>
        <taxon>Carya</taxon>
    </lineage>
</organism>
<evidence type="ECO:0000313" key="1">
    <source>
        <dbReference type="EMBL" id="KAG6675476.1"/>
    </source>
</evidence>
<dbReference type="AlphaFoldDB" id="A0A922D6W5"/>
<comment type="caution">
    <text evidence="1">The sequence shown here is derived from an EMBL/GenBank/DDBJ whole genome shotgun (WGS) entry which is preliminary data.</text>
</comment>
<accession>A0A922D6W5</accession>
<reference evidence="1" key="1">
    <citation type="submission" date="2021-01" db="EMBL/GenBank/DDBJ databases">
        <authorList>
            <person name="Lovell J.T."/>
            <person name="Bentley N."/>
            <person name="Bhattarai G."/>
            <person name="Jenkins J.W."/>
            <person name="Sreedasyam A."/>
            <person name="Alarcon Y."/>
            <person name="Bock C."/>
            <person name="Boston L."/>
            <person name="Carlson J."/>
            <person name="Cervantes K."/>
            <person name="Clermont K."/>
            <person name="Krom N."/>
            <person name="Kubenka K."/>
            <person name="Mamidi S."/>
            <person name="Mattison C."/>
            <person name="Monteros M."/>
            <person name="Pisani C."/>
            <person name="Plott C."/>
            <person name="Rajasekar S."/>
            <person name="Rhein H.S."/>
            <person name="Rohla C."/>
            <person name="Song M."/>
            <person name="Hilaire R.S."/>
            <person name="Shu S."/>
            <person name="Wells L."/>
            <person name="Wang X."/>
            <person name="Webber J."/>
            <person name="Heerema R.J."/>
            <person name="Klein P."/>
            <person name="Conner P."/>
            <person name="Grauke L."/>
            <person name="Grimwood J."/>
            <person name="Schmutz J."/>
            <person name="Randall J.J."/>
        </authorList>
    </citation>
    <scope>NUCLEOTIDE SEQUENCE</scope>
    <source>
        <tissue evidence="1">Leaf</tissue>
    </source>
</reference>
<proteinExistence type="predicted"/>
<dbReference type="Proteomes" id="UP000811246">
    <property type="component" value="Chromosome 15"/>
</dbReference>
<name>A0A922D6W5_CARIL</name>
<sequence>MRRFGVIKCQIRYCGRDTMMPLCDWKFRFHNGFGMRKNF</sequence>
<dbReference type="EMBL" id="CM031839">
    <property type="protein sequence ID" value="KAG6675476.1"/>
    <property type="molecule type" value="Genomic_DNA"/>
</dbReference>